<evidence type="ECO:0000256" key="3">
    <source>
        <dbReference type="PROSITE-ProRule" id="PRU00284"/>
    </source>
</evidence>
<gene>
    <name evidence="7" type="ORF">AADV58_12235</name>
</gene>
<dbReference type="InterPro" id="IPR003660">
    <property type="entry name" value="HAMP_dom"/>
</dbReference>
<dbReference type="PROSITE" id="PS50885">
    <property type="entry name" value="HAMP"/>
    <property type="match status" value="1"/>
</dbReference>
<accession>A0ABZ2XDT6</accession>
<keyword evidence="8" id="KW-1185">Reference proteome</keyword>
<name>A0ABZ2XDT6_9RHOO</name>
<dbReference type="InterPro" id="IPR004089">
    <property type="entry name" value="MCPsignal_dom"/>
</dbReference>
<dbReference type="Pfam" id="PF00672">
    <property type="entry name" value="HAMP"/>
    <property type="match status" value="1"/>
</dbReference>
<dbReference type="SMART" id="SM00304">
    <property type="entry name" value="HAMP"/>
    <property type="match status" value="1"/>
</dbReference>
<feature type="domain" description="HAMP" evidence="6">
    <location>
        <begin position="342"/>
        <end position="394"/>
    </location>
</feature>
<dbReference type="Proteomes" id="UP001479520">
    <property type="component" value="Chromosome"/>
</dbReference>
<sequence length="671" mass="72613">MRTLFAPAVALMNRMRFRAKFVFLGSALVVVLLVLLYTLFINLSKDIRTAQHELDGLQMLKPMNRAVQFMQQHRGLSSGVLNGNEAMKERRAAAEREVEKAIGETDASLLPVLRDSTAWKEIRADWAEISKQGLSWQAPDNFKRHTQMVNKVLVFMVDLADETELTLDPQIDTYYFMDTVVGKMPAMLEPLAITRGRGTGVLSAQELTLDNRREIAALIERMNGTLRTQNSNLEKAMRYSPALRTTLAEPTQAFTKAVQDIVTLVQQDILSERFETKPADYFALTTQAIDLGYKIMFETLMPQFEQQLEARKAAAEGVLLFQAALATLVMLAVGYFGIGAYYSVTDTVRVFSAGAKRMADGDMTVHFASEGADELHEAGSDLNNMAASIRELLARIQADVGQLRVAAGDLSTSSHQISGSAGSQSDAASSMAASVEEMTVGVDHIAKNAQDAEAYSRESDRIAGEGSDIVGKVVIEIQGIADTVNHSASTVEALGRQSDEISAIVGTIKDIADQTNLLALNAAIEAARAGETGRGFAVVADEVRKLAERTAKSTQEIAGMIAAIQSGTAVAVDSMKRGVDRVAVGVVEAQRAGETIGEVQQHARRVMDAVSEITVALREQAAASTEIAQNVERIAQMAEENNAAAGSNAHTADGLRQLAETLNQEVGRFRT</sequence>
<dbReference type="CDD" id="cd06225">
    <property type="entry name" value="HAMP"/>
    <property type="match status" value="1"/>
</dbReference>
<feature type="transmembrane region" description="Helical" evidence="4">
    <location>
        <begin position="21"/>
        <end position="40"/>
    </location>
</feature>
<dbReference type="InterPro" id="IPR004090">
    <property type="entry name" value="Chemotax_Me-accpt_rcpt"/>
</dbReference>
<dbReference type="Pfam" id="PF00015">
    <property type="entry name" value="MCPsignal"/>
    <property type="match status" value="1"/>
</dbReference>
<dbReference type="Gene3D" id="1.10.287.950">
    <property type="entry name" value="Methyl-accepting chemotaxis protein"/>
    <property type="match status" value="1"/>
</dbReference>
<evidence type="ECO:0000256" key="4">
    <source>
        <dbReference type="SAM" id="Phobius"/>
    </source>
</evidence>
<dbReference type="PANTHER" id="PTHR32089:SF112">
    <property type="entry name" value="LYSOZYME-LIKE PROTEIN-RELATED"/>
    <property type="match status" value="1"/>
</dbReference>
<dbReference type="RefSeq" id="WP_341743322.1">
    <property type="nucleotide sequence ID" value="NZ_CP151406.1"/>
</dbReference>
<evidence type="ECO:0000259" key="5">
    <source>
        <dbReference type="PROSITE" id="PS50111"/>
    </source>
</evidence>
<dbReference type="SMART" id="SM00283">
    <property type="entry name" value="MA"/>
    <property type="match status" value="1"/>
</dbReference>
<comment type="similarity">
    <text evidence="2">Belongs to the methyl-accepting chemotaxis (MCP) protein family.</text>
</comment>
<keyword evidence="4" id="KW-1133">Transmembrane helix</keyword>
<dbReference type="PANTHER" id="PTHR32089">
    <property type="entry name" value="METHYL-ACCEPTING CHEMOTAXIS PROTEIN MCPB"/>
    <property type="match status" value="1"/>
</dbReference>
<dbReference type="CDD" id="cd11386">
    <property type="entry name" value="MCP_signal"/>
    <property type="match status" value="1"/>
</dbReference>
<reference evidence="7 8" key="1">
    <citation type="submission" date="2024-04" db="EMBL/GenBank/DDBJ databases">
        <title>Dissimilatory iodate-reducing microorganisms contribute to the enrichment of iodine in groundwater.</title>
        <authorList>
            <person name="Jiang Z."/>
        </authorList>
    </citation>
    <scope>NUCLEOTIDE SEQUENCE [LARGE SCALE GENOMIC DNA]</scope>
    <source>
        <strain evidence="7 8">NCP973</strain>
    </source>
</reference>
<organism evidence="7 8">
    <name type="scientific">Azonexus hydrophilus</name>
    <dbReference type="NCBI Taxonomy" id="418702"/>
    <lineage>
        <taxon>Bacteria</taxon>
        <taxon>Pseudomonadati</taxon>
        <taxon>Pseudomonadota</taxon>
        <taxon>Betaproteobacteria</taxon>
        <taxon>Rhodocyclales</taxon>
        <taxon>Azonexaceae</taxon>
        <taxon>Azonexus</taxon>
    </lineage>
</organism>
<dbReference type="EMBL" id="CP151406">
    <property type="protein sequence ID" value="WZJ20716.1"/>
    <property type="molecule type" value="Genomic_DNA"/>
</dbReference>
<keyword evidence="4" id="KW-0812">Transmembrane</keyword>
<evidence type="ECO:0000259" key="6">
    <source>
        <dbReference type="PROSITE" id="PS50885"/>
    </source>
</evidence>
<keyword evidence="1 3" id="KW-0807">Transducer</keyword>
<proteinExistence type="inferred from homology"/>
<evidence type="ECO:0000313" key="7">
    <source>
        <dbReference type="EMBL" id="WZJ20716.1"/>
    </source>
</evidence>
<protein>
    <submittedName>
        <fullName evidence="7">Methyl-accepting chemotaxis protein</fullName>
    </submittedName>
</protein>
<dbReference type="SUPFAM" id="SSF58104">
    <property type="entry name" value="Methyl-accepting chemotaxis protein (MCP) signaling domain"/>
    <property type="match status" value="1"/>
</dbReference>
<dbReference type="PRINTS" id="PR00260">
    <property type="entry name" value="CHEMTRNSDUCR"/>
</dbReference>
<evidence type="ECO:0000256" key="2">
    <source>
        <dbReference type="ARBA" id="ARBA00029447"/>
    </source>
</evidence>
<feature type="domain" description="Methyl-accepting transducer" evidence="5">
    <location>
        <begin position="399"/>
        <end position="635"/>
    </location>
</feature>
<evidence type="ECO:0000256" key="1">
    <source>
        <dbReference type="ARBA" id="ARBA00023224"/>
    </source>
</evidence>
<evidence type="ECO:0000313" key="8">
    <source>
        <dbReference type="Proteomes" id="UP001479520"/>
    </source>
</evidence>
<dbReference type="PROSITE" id="PS50111">
    <property type="entry name" value="CHEMOTAXIS_TRANSDUC_2"/>
    <property type="match status" value="1"/>
</dbReference>
<keyword evidence="4" id="KW-0472">Membrane</keyword>